<keyword evidence="3" id="KW-0808">Transferase</keyword>
<organism evidence="11 12">
    <name type="scientific">Tengunoibacter tsumagoiensis</name>
    <dbReference type="NCBI Taxonomy" id="2014871"/>
    <lineage>
        <taxon>Bacteria</taxon>
        <taxon>Bacillati</taxon>
        <taxon>Chloroflexota</taxon>
        <taxon>Ktedonobacteria</taxon>
        <taxon>Ktedonobacterales</taxon>
        <taxon>Dictyobacteraceae</taxon>
        <taxon>Tengunoibacter</taxon>
    </lineage>
</organism>
<accession>A0A402A9G8</accession>
<dbReference type="SMART" id="SM00827">
    <property type="entry name" value="PKS_AT"/>
    <property type="match status" value="2"/>
</dbReference>
<dbReference type="Pfam" id="PF21394">
    <property type="entry name" value="Beta-ketacyl_N"/>
    <property type="match status" value="2"/>
</dbReference>
<dbReference type="InterPro" id="IPR020841">
    <property type="entry name" value="PKS_Beta-ketoAc_synthase_dom"/>
</dbReference>
<dbReference type="SMART" id="SM00822">
    <property type="entry name" value="PKS_KR"/>
    <property type="match status" value="2"/>
</dbReference>
<dbReference type="InterPro" id="IPR057326">
    <property type="entry name" value="KR_dom"/>
</dbReference>
<feature type="domain" description="Ketosynthase family 3 (KS3)" evidence="10">
    <location>
        <begin position="1558"/>
        <end position="1984"/>
    </location>
</feature>
<dbReference type="Gene3D" id="1.10.1200.10">
    <property type="entry name" value="ACP-like"/>
    <property type="match status" value="2"/>
</dbReference>
<protein>
    <recommendedName>
        <fullName evidence="13">Polyketide synthase</fullName>
    </recommendedName>
</protein>
<dbReference type="PROSITE" id="PS52004">
    <property type="entry name" value="KS3_2"/>
    <property type="match status" value="2"/>
</dbReference>
<feature type="domain" description="Carrier" evidence="9">
    <location>
        <begin position="1459"/>
        <end position="1534"/>
    </location>
</feature>
<dbReference type="InterPro" id="IPR050091">
    <property type="entry name" value="PKS_NRPS_Biosynth_Enz"/>
</dbReference>
<dbReference type="CDD" id="cd08953">
    <property type="entry name" value="KR_2_SDR_x"/>
    <property type="match status" value="2"/>
</dbReference>
<dbReference type="InterPro" id="IPR016035">
    <property type="entry name" value="Acyl_Trfase/lysoPLipase"/>
</dbReference>
<feature type="region of interest" description="Disordered" evidence="8">
    <location>
        <begin position="3100"/>
        <end position="3131"/>
    </location>
</feature>
<dbReference type="Gene3D" id="3.40.366.10">
    <property type="entry name" value="Malonyl-Coenzyme A Acyl Carrier Protein, domain 2"/>
    <property type="match status" value="2"/>
</dbReference>
<gene>
    <name evidence="11" type="ORF">KTT_56280</name>
</gene>
<evidence type="ECO:0000256" key="7">
    <source>
        <dbReference type="SAM" id="Coils"/>
    </source>
</evidence>
<keyword evidence="4" id="KW-0276">Fatty acid metabolism</keyword>
<dbReference type="SUPFAM" id="SSF55048">
    <property type="entry name" value="Probable ACP-binding domain of malonyl-CoA ACP transacylase"/>
    <property type="match status" value="2"/>
</dbReference>
<feature type="coiled-coil region" evidence="7">
    <location>
        <begin position="725"/>
        <end position="752"/>
    </location>
</feature>
<dbReference type="InterPro" id="IPR014043">
    <property type="entry name" value="Acyl_transferase_dom"/>
</dbReference>
<dbReference type="InterPro" id="IPR013968">
    <property type="entry name" value="PKS_KR"/>
</dbReference>
<dbReference type="RefSeq" id="WP_126583187.1">
    <property type="nucleotide sequence ID" value="NZ_BIFR01000002.1"/>
</dbReference>
<evidence type="ECO:0000256" key="3">
    <source>
        <dbReference type="ARBA" id="ARBA00022679"/>
    </source>
</evidence>
<dbReference type="Pfam" id="PF22621">
    <property type="entry name" value="CurL-like_PKS_C"/>
    <property type="match status" value="2"/>
</dbReference>
<dbReference type="Gene3D" id="3.40.47.10">
    <property type="match status" value="2"/>
</dbReference>
<dbReference type="Pfam" id="PF00550">
    <property type="entry name" value="PP-binding"/>
    <property type="match status" value="2"/>
</dbReference>
<name>A0A402A9G8_9CHLR</name>
<dbReference type="Gene3D" id="3.40.50.720">
    <property type="entry name" value="NAD(P)-binding Rossmann-like Domain"/>
    <property type="match status" value="2"/>
</dbReference>
<dbReference type="SUPFAM" id="SSF52151">
    <property type="entry name" value="FabD/lysophospholipase-like"/>
    <property type="match status" value="2"/>
</dbReference>
<dbReference type="EMBL" id="BIFR01000002">
    <property type="protein sequence ID" value="GCE15769.1"/>
    <property type="molecule type" value="Genomic_DNA"/>
</dbReference>
<feature type="compositionally biased region" description="Basic and acidic residues" evidence="8">
    <location>
        <begin position="3104"/>
        <end position="3115"/>
    </location>
</feature>
<feature type="domain" description="Ketosynthase family 3 (KS3)" evidence="10">
    <location>
        <begin position="13"/>
        <end position="441"/>
    </location>
</feature>
<dbReference type="InterPro" id="IPR006162">
    <property type="entry name" value="Ppantetheine_attach_site"/>
</dbReference>
<evidence type="ECO:0000259" key="9">
    <source>
        <dbReference type="PROSITE" id="PS50075"/>
    </source>
</evidence>
<evidence type="ECO:0000259" key="10">
    <source>
        <dbReference type="PROSITE" id="PS52004"/>
    </source>
</evidence>
<dbReference type="SMART" id="SM00823">
    <property type="entry name" value="PKS_PP"/>
    <property type="match status" value="2"/>
</dbReference>
<evidence type="ECO:0000313" key="12">
    <source>
        <dbReference type="Proteomes" id="UP000287352"/>
    </source>
</evidence>
<dbReference type="InterPro" id="IPR036736">
    <property type="entry name" value="ACP-like_sf"/>
</dbReference>
<reference evidence="12" key="1">
    <citation type="submission" date="2018-12" db="EMBL/GenBank/DDBJ databases">
        <title>Tengunoibacter tsumagoiensis gen. nov., sp. nov., Dictyobacter kobayashii sp. nov., D. alpinus sp. nov., and D. joshuensis sp. nov. and description of Dictyobacteraceae fam. nov. within the order Ktedonobacterales isolated from Tengu-no-mugimeshi.</title>
        <authorList>
            <person name="Wang C.M."/>
            <person name="Zheng Y."/>
            <person name="Sakai Y."/>
            <person name="Toyoda A."/>
            <person name="Minakuchi Y."/>
            <person name="Abe K."/>
            <person name="Yokota A."/>
            <person name="Yabe S."/>
        </authorList>
    </citation>
    <scope>NUCLEOTIDE SEQUENCE [LARGE SCALE GENOMIC DNA]</scope>
    <source>
        <strain evidence="12">Uno3</strain>
    </source>
</reference>
<keyword evidence="5" id="KW-0443">Lipid metabolism</keyword>
<keyword evidence="6" id="KW-0511">Multifunctional enzyme</keyword>
<dbReference type="GO" id="GO:0031177">
    <property type="term" value="F:phosphopantetheine binding"/>
    <property type="evidence" value="ECO:0007669"/>
    <property type="project" value="InterPro"/>
</dbReference>
<dbReference type="PROSITE" id="PS50075">
    <property type="entry name" value="CARRIER"/>
    <property type="match status" value="2"/>
</dbReference>
<dbReference type="InterPro" id="IPR036291">
    <property type="entry name" value="NAD(P)-bd_dom_sf"/>
</dbReference>
<dbReference type="CDD" id="cd00833">
    <property type="entry name" value="PKS"/>
    <property type="match status" value="2"/>
</dbReference>
<dbReference type="Pfam" id="PF00698">
    <property type="entry name" value="Acyl_transf_1"/>
    <property type="match status" value="2"/>
</dbReference>
<dbReference type="Pfam" id="PF02801">
    <property type="entry name" value="Ketoacyl-synt_C"/>
    <property type="match status" value="2"/>
</dbReference>
<dbReference type="InterPro" id="IPR001227">
    <property type="entry name" value="Ac_transferase_dom_sf"/>
</dbReference>
<dbReference type="Gene3D" id="3.30.70.250">
    <property type="entry name" value="Malonyl-CoA ACP transacylase, ACP-binding"/>
    <property type="match status" value="1"/>
</dbReference>
<dbReference type="FunFam" id="3.40.47.10:FF:000042">
    <property type="entry name" value="Polyketide synthase Pks13"/>
    <property type="match status" value="2"/>
</dbReference>
<keyword evidence="7" id="KW-0175">Coiled coil</keyword>
<keyword evidence="12" id="KW-1185">Reference proteome</keyword>
<dbReference type="SUPFAM" id="SSF51735">
    <property type="entry name" value="NAD(P)-binding Rossmann-fold domains"/>
    <property type="match status" value="4"/>
</dbReference>
<dbReference type="Proteomes" id="UP000287352">
    <property type="component" value="Unassembled WGS sequence"/>
</dbReference>
<dbReference type="InterPro" id="IPR020806">
    <property type="entry name" value="PKS_PP-bd"/>
</dbReference>
<dbReference type="InterPro" id="IPR049490">
    <property type="entry name" value="C883_1060-like_KR_N"/>
</dbReference>
<dbReference type="SUPFAM" id="SSF53901">
    <property type="entry name" value="Thiolase-like"/>
    <property type="match status" value="2"/>
</dbReference>
<evidence type="ECO:0000256" key="4">
    <source>
        <dbReference type="ARBA" id="ARBA00022832"/>
    </source>
</evidence>
<dbReference type="OrthoDB" id="139272at2"/>
<evidence type="ECO:0008006" key="13">
    <source>
        <dbReference type="Google" id="ProtNLM"/>
    </source>
</evidence>
<dbReference type="InterPro" id="IPR016039">
    <property type="entry name" value="Thiolase-like"/>
</dbReference>
<dbReference type="SMART" id="SM00825">
    <property type="entry name" value="PKS_KS"/>
    <property type="match status" value="2"/>
</dbReference>
<evidence type="ECO:0000256" key="1">
    <source>
        <dbReference type="ARBA" id="ARBA00022450"/>
    </source>
</evidence>
<sequence length="3131" mass="342846">MSNSELFDAQDDSADIAIIGMAGRFPGANSVDAFWQNLRDGVESITHFSDDELLEAGVDPELLQDPSYVKAGAVLDGVDQFDASFFGLTPKEAEIMDPQQRLFLETAWEVLESAGYDPERYSGPIGIYAGSGLSTYLLNNIYPNQEVLEDAGQVQVVLGNDKDSLTTRVAYLLNLTGPSYAVQTYCSTSLVAVSIACSSLLSGDCDMALAGGVAVSVPQKAGYSYQEGGISSPDARCRAFDAHANGAPLGSGVGAVLLKRLEDARADGDTIHAVIKGSAINNDGALKVGFTAPGVRGQAGVILEALANADVSAETIDYLEAHGTGTPLGDAVELTAILKAFREHTDKTQFCALGSAKTNVGHLDRAAGVTGLIKTVQALKHKQIPPSLNYTAPNPQVDLVESPFFVNTQLREWKSDARKPRRAGVSAFGLGGTNAHVIVEEAPVQPANPGKQKQHLLLLSAKSQDALEQATTNLLYHLDQTPEIEMADVAYTLQVGRRVFSHRRLLVCRDRADAIQALTAETSSRLYDSVPQQLNRPVSFLFAGVGEQYVGLARELYEQVSEFQQIVDQCCDLARPWLGLDLRTLLFPAETAASKKAAALDLRALLGRSDAVAPQNEQEQLLQQTQYAQPAIFILEYALAQVLISKGIRPQSLLGYSLGEYVAAAVAGVFTLPAALQLVCRRGQLIASLPSSSMLAVALSVEQIQPYLSDQIDLAIINSAQQCVLAGSTEAIARLEEHLQNLQISSRRLQTSHAFHSAQMEPIRHELTQLVASFSLQVPQIPYLSNVTGTWITEQQALDPHYWGRHLCETVQFAQGVEQLWEQGQPVLLEIGPGQSLASFAHQQLRASSTQDLPLTIIPTLRARLERRSDLTVLLESIGRLWLADVAVDWGHFWGGERRRRIPLPTYPFQRQRHWIEAPRSVRSASVQVANVAQKNGKSPDPADWFYLPGWKESVLPPASLSTDHPWLLLQDAGGRMEQIAQRLEQRGLSLIRVQSGEHFEQIDERSYRLPIGQREAFIALGQKLRAQGLRPSHVLHGWSLDTVRTTPLNQESFRASQELGLYSLLWLVQGLEQVIADEAIQISVLTNQTQPVSGSEQLFSEHAALVAASKVLAQEQLNFSVRVIDSHLLDGEPATGLWLNQMLAEVSSPVTEPVVVYRGEKRYIQQYLPTKIPAPSDHSKLRQRGTYLITGGLGGVGLVLAEYLARTVQARLVLVGRSGLPLREQWQQWLNEHSETERISQQIRQIQALETLGAEVLVLKVDVANVDQVKQAIQQTYNHFGALHGVIHAAGYTARTAFAPIQETDVALFEAHFQSKVYGLLSLSEALAGQKLDFCLLFSSLSAVLGGLGFTAYTAANGFMDAYAAAYKLEQPEQTPWLSVNWDTWLVPGVIEQGVGSSVAAYAMSPAEGIEAFTRVLHTNEWTRVVHSTGDLQARINQWLTVQSQVIEDQPSVKPGLLLNDDYEQQIIEIWKKVLGVESVGLHDNFFDIGGNSLMGLQVLARIKKSFKVQIPAVALFEAPTVSALASYLRPATPVVPTAQQDLLEQRRKQARQQTGTEGIAIIGMAGRFPGASSIQQFWENLRNGVESITFFSDEELLEVGIAPEMLQMPNFVKARPILQGVEDFDAGFFGYSPREVELMDPQHRLFLESSWEALEHAGYDSFSYEGLIGVFGGTNISTYMLGLMRRPDLVGTVNDYQMVIGNDKDSLTTGVSYKLNLKGPSFAVQTFCSTSLVATHLACRSLLNGECDMTLAGGVSVRVPYKSGHIYQEGGQESPDGHCRTFDAQAHGSMFGDGVGVIVLKRLSDALADGDTIHAVIKGSAINNDGSLKVSYTAPSVIGQAQVVSTALQVAGVSADSISYIEAHGTATELGDPIEVASLTRAFRQQTDQVGYCAIGSVKTNIGHLDRAAGVSGLLKTVLALKHEQIPASLHYEAPNPEIDFETSPFFVNASLRPWPRSTAPRRAGVNSLGMGGTNVHVVVEEAPIQPATGPSRPWQLLPLSARTPEALAQARTNLHTALTQGTDPLADVAYTLQRGRHRFEYRNLVLARSTEDAITLLEATGSDGKQQWSLMGDDKERPVAWLFAGVGEQYVGMGRALYQAEPLFQQIVDQGAELARPWLELDLRTLLFPTGEEATTTAGLDLRALLGRNGATAAPQSESEQRLQQTQYAQPAVFLIEYALAQLLLSWGIRPQALLGYSLGEYVAAAVAGVLSLPDALHLVCRRAQLIASLPESRLLAVALGQAEVTPYLSEEIDLAIINSPQQCVLAGTIEAIAELEARLSEQGISHRRVQTSHAFHSRQLAGIRDELNELAAGFSVQLPSIPYISNVTGDWISEQELFDGEYWGRHLCETVHFARGIQTLWEQGNPLLMEIGAGHSLGSFVHQQISATSESEPGATVITTLRARQERQEDQAVLLAAVGKLWLAGGTIDWSQFWSKEIRRRIPLPTYPFQRQRYWIDVTHAAPAKPVAEAPTSAEAALSSLKKEELSDWFYVPGWKQTSPHLPPIGKGAVLQSQNWLIFTDDSGLGEALHVQLQQQQQQVSIVRPGSAFQVDGTQYRIQPKSRTDYEALCKHLRDQGTFPERIVHLWSVSREALDPTNALEQGFHSLLLLTQVLGELRPEACEIAIISNDVQSVIGNERINPAKAAIIGPYRVIPLEYPTLSTRTIDLVLPTNQHQQNLLHRQLIGELLAPNEQTLVALRGQHRWVQTFEPLQLTDAYEETVPLREKGTYLITGGLGGIGLGLAHYLAERVQARLVLISRTALPPRGEWPAIIANHDDNQTVSRQIRQLLQIEEYGSEVLIVPADVANEAQMRQAVQQAQELFGTLHGVIHAAGVPGIGLMQLKSSHQAEQVMAPKVQGTYILERVLQGIDLDFLVLFSSITSATGGGPGQVDYCAANAFLDAYAQQNALRHGRTIAINWGEWQWNAWQQGLSGYDIDAQTFFKQHRQRFGIPFNDGSRAMSRILASGLSQVVVSTQDFRAIVQLSSAFTAATMLQKARQGTQARPVHSRPALATSYVAPRNEMEQRVTAVWQEVLGVSQIGIHDNFFELGGNSLVGIDLITRLKQELTIDVIPSYVLYEAPSVGAMTQFLTQNKSSVAVEDRQDRGEKRRESLKHRMRDSRPSRTK</sequence>
<dbReference type="InterPro" id="IPR016036">
    <property type="entry name" value="Malonyl_transacylase_ACP-bd"/>
</dbReference>
<evidence type="ECO:0000313" key="11">
    <source>
        <dbReference type="EMBL" id="GCE15769.1"/>
    </source>
</evidence>
<keyword evidence="1" id="KW-0596">Phosphopantetheine</keyword>
<dbReference type="PANTHER" id="PTHR43775">
    <property type="entry name" value="FATTY ACID SYNTHASE"/>
    <property type="match status" value="1"/>
</dbReference>
<dbReference type="Pfam" id="PF08659">
    <property type="entry name" value="KR"/>
    <property type="match status" value="2"/>
</dbReference>
<dbReference type="Gene3D" id="3.30.70.3290">
    <property type="match status" value="2"/>
</dbReference>
<evidence type="ECO:0000256" key="2">
    <source>
        <dbReference type="ARBA" id="ARBA00022553"/>
    </source>
</evidence>
<dbReference type="Pfam" id="PF00109">
    <property type="entry name" value="ketoacyl-synt"/>
    <property type="match status" value="2"/>
</dbReference>
<dbReference type="GO" id="GO:0006633">
    <property type="term" value="P:fatty acid biosynthetic process"/>
    <property type="evidence" value="ECO:0007669"/>
    <property type="project" value="TreeGrafter"/>
</dbReference>
<dbReference type="InterPro" id="IPR014030">
    <property type="entry name" value="Ketoacyl_synth_N"/>
</dbReference>
<comment type="caution">
    <text evidence="11">The sequence shown here is derived from an EMBL/GenBank/DDBJ whole genome shotgun (WGS) entry which is preliminary data.</text>
</comment>
<evidence type="ECO:0000256" key="6">
    <source>
        <dbReference type="ARBA" id="ARBA00023268"/>
    </source>
</evidence>
<evidence type="ECO:0000256" key="8">
    <source>
        <dbReference type="SAM" id="MobiDB-lite"/>
    </source>
</evidence>
<dbReference type="InterPro" id="IPR009081">
    <property type="entry name" value="PP-bd_ACP"/>
</dbReference>
<dbReference type="PROSITE" id="PS00012">
    <property type="entry name" value="PHOSPHOPANTETHEINE"/>
    <property type="match status" value="2"/>
</dbReference>
<dbReference type="SUPFAM" id="SSF47336">
    <property type="entry name" value="ACP-like"/>
    <property type="match status" value="2"/>
</dbReference>
<dbReference type="PANTHER" id="PTHR43775:SF51">
    <property type="entry name" value="INACTIVE PHENOLPHTHIOCEROL SYNTHESIS POLYKETIDE SYNTHASE TYPE I PKS1-RELATED"/>
    <property type="match status" value="1"/>
</dbReference>
<dbReference type="InterPro" id="IPR014031">
    <property type="entry name" value="Ketoacyl_synth_C"/>
</dbReference>
<dbReference type="GO" id="GO:0004312">
    <property type="term" value="F:fatty acid synthase activity"/>
    <property type="evidence" value="ECO:0007669"/>
    <property type="project" value="TreeGrafter"/>
</dbReference>
<feature type="domain" description="Carrier" evidence="9">
    <location>
        <begin position="3023"/>
        <end position="3099"/>
    </location>
</feature>
<keyword evidence="2" id="KW-0597">Phosphoprotein</keyword>
<proteinExistence type="predicted"/>
<evidence type="ECO:0000256" key="5">
    <source>
        <dbReference type="ARBA" id="ARBA00023098"/>
    </source>
</evidence>